<feature type="domain" description="F-box" evidence="2">
    <location>
        <begin position="105"/>
        <end position="151"/>
    </location>
</feature>
<proteinExistence type="predicted"/>
<evidence type="ECO:0000313" key="4">
    <source>
        <dbReference type="Proteomes" id="UP000594262"/>
    </source>
</evidence>
<accession>A0A7M6DQQ2</accession>
<sequence>MATVQQRTPSRLFPQSEYRVLNGDPDQDLDETVEQEYCVYFSKRSRNRREDVTYVRQKSFLLKQGAMTLQLQYYQNFNPPNVHSNTPNMKCLQGNKKTNNQSQGCNFLEYLPKEITFQILRYLTAEQLCKFAGASHAARLFAYDDLLWKNLCLRTWRHCGFLLIADISDYKHTLRAWFNQSSPSGSERLDVNEVMQIFDQNRWRIRFATFKTHEETPSIMHRFSSRFNMRTAECFPTKRVVKYQCAMGEYHLVGVQNAALVEYLIFMLPSPWHRKSFSKIASQPIYNIRHFGLKTARSPRGQHNGEFFRRRGYYLKTLENRKVHITYRYFPTIRFRLYRNHVENRDFIVCQDIFLSSGESVDCYTAYEIVRVGDYQEQREVVQNETLPANPREMMRMGADTPFPPIRPAPETNEGEEQRVSAVSSPPMPPHDRSRALGNQPTLDVSDSSEGETEEDGGGQQ</sequence>
<protein>
    <recommendedName>
        <fullName evidence="2">F-box domain-containing protein</fullName>
    </recommendedName>
</protein>
<dbReference type="Gene3D" id="1.20.1280.50">
    <property type="match status" value="1"/>
</dbReference>
<dbReference type="AlphaFoldDB" id="A0A7M6DQQ2"/>
<reference evidence="3" key="1">
    <citation type="submission" date="2021-01" db="UniProtKB">
        <authorList>
            <consortium name="EnsemblMetazoa"/>
        </authorList>
    </citation>
    <scope>IDENTIFICATION</scope>
</reference>
<dbReference type="InterPro" id="IPR001810">
    <property type="entry name" value="F-box_dom"/>
</dbReference>
<dbReference type="Proteomes" id="UP000594262">
    <property type="component" value="Unplaced"/>
</dbReference>
<dbReference type="SUPFAM" id="SSF81383">
    <property type="entry name" value="F-box domain"/>
    <property type="match status" value="1"/>
</dbReference>
<evidence type="ECO:0000256" key="1">
    <source>
        <dbReference type="SAM" id="MobiDB-lite"/>
    </source>
</evidence>
<organism evidence="3 4">
    <name type="scientific">Clytia hemisphaerica</name>
    <dbReference type="NCBI Taxonomy" id="252671"/>
    <lineage>
        <taxon>Eukaryota</taxon>
        <taxon>Metazoa</taxon>
        <taxon>Cnidaria</taxon>
        <taxon>Hydrozoa</taxon>
        <taxon>Hydroidolina</taxon>
        <taxon>Leptothecata</taxon>
        <taxon>Obeliida</taxon>
        <taxon>Clytiidae</taxon>
        <taxon>Clytia</taxon>
    </lineage>
</organism>
<feature type="compositionally biased region" description="Acidic residues" evidence="1">
    <location>
        <begin position="447"/>
        <end position="461"/>
    </location>
</feature>
<dbReference type="InterPro" id="IPR036047">
    <property type="entry name" value="F-box-like_dom_sf"/>
</dbReference>
<dbReference type="EnsemblMetazoa" id="CLYHEMT022598.1">
    <property type="protein sequence ID" value="CLYHEMP022598.1"/>
    <property type="gene ID" value="CLYHEMG022598"/>
</dbReference>
<dbReference type="OrthoDB" id="28868at2759"/>
<dbReference type="PROSITE" id="PS50181">
    <property type="entry name" value="FBOX"/>
    <property type="match status" value="1"/>
</dbReference>
<dbReference type="Pfam" id="PF12937">
    <property type="entry name" value="F-box-like"/>
    <property type="match status" value="1"/>
</dbReference>
<evidence type="ECO:0000259" key="2">
    <source>
        <dbReference type="PROSITE" id="PS50181"/>
    </source>
</evidence>
<name>A0A7M6DQQ2_9CNID</name>
<keyword evidence="4" id="KW-1185">Reference proteome</keyword>
<evidence type="ECO:0000313" key="3">
    <source>
        <dbReference type="EnsemblMetazoa" id="CLYHEMP022598.1"/>
    </source>
</evidence>
<feature type="region of interest" description="Disordered" evidence="1">
    <location>
        <begin position="385"/>
        <end position="461"/>
    </location>
</feature>